<comment type="caution">
    <text evidence="14">The sequence shown here is derived from an EMBL/GenBank/DDBJ whole genome shotgun (WGS) entry which is preliminary data.</text>
</comment>
<feature type="transmembrane region" description="Helical" evidence="13">
    <location>
        <begin position="54"/>
        <end position="75"/>
    </location>
</feature>
<feature type="transmembrane region" description="Helical" evidence="13">
    <location>
        <begin position="87"/>
        <end position="113"/>
    </location>
</feature>
<feature type="transmembrane region" description="Helical" evidence="13">
    <location>
        <begin position="351"/>
        <end position="375"/>
    </location>
</feature>
<feature type="transmembrane region" description="Helical" evidence="13">
    <location>
        <begin position="319"/>
        <end position="339"/>
    </location>
</feature>
<evidence type="ECO:0000256" key="2">
    <source>
        <dbReference type="ARBA" id="ARBA00004651"/>
    </source>
</evidence>
<dbReference type="GO" id="GO:0042910">
    <property type="term" value="F:xenobiotic transmembrane transporter activity"/>
    <property type="evidence" value="ECO:0007669"/>
    <property type="project" value="InterPro"/>
</dbReference>
<dbReference type="InterPro" id="IPR048279">
    <property type="entry name" value="MdtK-like"/>
</dbReference>
<keyword evidence="11 13" id="KW-0472">Membrane</keyword>
<sequence length="455" mass="49714">MIQTTSFSTKVKRFFSLLLPILITQIALFSMVFFDTVMSGQASPEDLAGVAVGGSIWLPVSTGLNGILMAVTPMIAHHLGAKEHKKIASVVIQALFLSVCISIVVIVIGFFSLNPILNGMTLEDEVRRIAHDYLVALSFGIIPLFAYTVVRGFIDALGKTKVTMVITLISLPINVTLNYMLIFGKMGFPALGGVGAGIASAVTYWLILGISIYLVRSGKKFQQFHVLQTIEKPSMRAWGMLLKLGIPIGLSIFFETSIFAIVTLLMSNFDTTTIAAHQAAMNFASLMYMSPLSISFALTIVVGYEVGAGRYRDAKQYSLLGIGTAVAISALCALILYFFNEEVAGMYTNEWAVQELAMIFLLYAILFQVSDAVAAPIQGILRGYKDVNLPLIIMLISYWVIGLPVGYVLANYTDWGAQGYWVGLILGLAFGAVFLSVRLHLLQKRKIKEEVYHAV</sequence>
<evidence type="ECO:0000313" key="15">
    <source>
        <dbReference type="Proteomes" id="UP000605259"/>
    </source>
</evidence>
<organism evidence="14 15">
    <name type="scientific">Priestia taiwanensis</name>
    <dbReference type="NCBI Taxonomy" id="1347902"/>
    <lineage>
        <taxon>Bacteria</taxon>
        <taxon>Bacillati</taxon>
        <taxon>Bacillota</taxon>
        <taxon>Bacilli</taxon>
        <taxon>Bacillales</taxon>
        <taxon>Bacillaceae</taxon>
        <taxon>Priestia</taxon>
    </lineage>
</organism>
<feature type="transmembrane region" description="Helical" evidence="13">
    <location>
        <begin position="420"/>
        <end position="441"/>
    </location>
</feature>
<dbReference type="PANTHER" id="PTHR43298">
    <property type="entry name" value="MULTIDRUG RESISTANCE PROTEIN NORM-RELATED"/>
    <property type="match status" value="1"/>
</dbReference>
<keyword evidence="8 13" id="KW-0812">Transmembrane</keyword>
<evidence type="ECO:0000256" key="12">
    <source>
        <dbReference type="ARBA" id="ARBA00031636"/>
    </source>
</evidence>
<dbReference type="Proteomes" id="UP000605259">
    <property type="component" value="Unassembled WGS sequence"/>
</dbReference>
<dbReference type="AlphaFoldDB" id="A0A917ESL2"/>
<keyword evidence="9 13" id="KW-1133">Transmembrane helix</keyword>
<dbReference type="GO" id="GO:0005886">
    <property type="term" value="C:plasma membrane"/>
    <property type="evidence" value="ECO:0007669"/>
    <property type="project" value="UniProtKB-SubCell"/>
</dbReference>
<feature type="transmembrane region" description="Helical" evidence="13">
    <location>
        <begin position="244"/>
        <end position="266"/>
    </location>
</feature>
<feature type="transmembrane region" description="Helical" evidence="13">
    <location>
        <begin position="133"/>
        <end position="150"/>
    </location>
</feature>
<keyword evidence="6" id="KW-0050">Antiport</keyword>
<feature type="transmembrane region" description="Helical" evidence="13">
    <location>
        <begin position="194"/>
        <end position="215"/>
    </location>
</feature>
<keyword evidence="15" id="KW-1185">Reference proteome</keyword>
<evidence type="ECO:0000256" key="11">
    <source>
        <dbReference type="ARBA" id="ARBA00023136"/>
    </source>
</evidence>
<dbReference type="PIRSF" id="PIRSF006603">
    <property type="entry name" value="DinF"/>
    <property type="match status" value="1"/>
</dbReference>
<evidence type="ECO:0000256" key="4">
    <source>
        <dbReference type="ARBA" id="ARBA00020268"/>
    </source>
</evidence>
<protein>
    <recommendedName>
        <fullName evidence="4">Probable multidrug resistance protein NorM</fullName>
    </recommendedName>
    <alternativeName>
        <fullName evidence="12">Multidrug-efflux transporter</fullName>
    </alternativeName>
</protein>
<dbReference type="InterPro" id="IPR050222">
    <property type="entry name" value="MATE_MdtK"/>
</dbReference>
<comment type="similarity">
    <text evidence="3">Belongs to the multi antimicrobial extrusion (MATE) (TC 2.A.66.1) family.</text>
</comment>
<evidence type="ECO:0000313" key="14">
    <source>
        <dbReference type="EMBL" id="GGE74659.1"/>
    </source>
</evidence>
<dbReference type="InterPro" id="IPR002528">
    <property type="entry name" value="MATE_fam"/>
</dbReference>
<evidence type="ECO:0000256" key="6">
    <source>
        <dbReference type="ARBA" id="ARBA00022449"/>
    </source>
</evidence>
<dbReference type="GO" id="GO:0015297">
    <property type="term" value="F:antiporter activity"/>
    <property type="evidence" value="ECO:0007669"/>
    <property type="project" value="UniProtKB-KW"/>
</dbReference>
<dbReference type="RefSeq" id="WP_188388885.1">
    <property type="nucleotide sequence ID" value="NZ_BMFK01000002.1"/>
</dbReference>
<gene>
    <name evidence="14" type="primary">norM</name>
    <name evidence="14" type="ORF">GCM10007140_25620</name>
</gene>
<feature type="transmembrane region" description="Helical" evidence="13">
    <location>
        <begin position="286"/>
        <end position="307"/>
    </location>
</feature>
<evidence type="ECO:0000256" key="7">
    <source>
        <dbReference type="ARBA" id="ARBA00022475"/>
    </source>
</evidence>
<proteinExistence type="inferred from homology"/>
<reference evidence="14" key="1">
    <citation type="journal article" date="2014" name="Int. J. Syst. Evol. Microbiol.">
        <title>Complete genome sequence of Corynebacterium casei LMG S-19264T (=DSM 44701T), isolated from a smear-ripened cheese.</title>
        <authorList>
            <consortium name="US DOE Joint Genome Institute (JGI-PGF)"/>
            <person name="Walter F."/>
            <person name="Albersmeier A."/>
            <person name="Kalinowski J."/>
            <person name="Ruckert C."/>
        </authorList>
    </citation>
    <scope>NUCLEOTIDE SEQUENCE</scope>
    <source>
        <strain evidence="14">CGMCC 1.12698</strain>
    </source>
</reference>
<dbReference type="CDD" id="cd13131">
    <property type="entry name" value="MATE_NorM_like"/>
    <property type="match status" value="1"/>
</dbReference>
<comment type="subcellular location">
    <subcellularLocation>
        <location evidence="2">Cell membrane</location>
        <topology evidence="2">Multi-pass membrane protein</topology>
    </subcellularLocation>
</comment>
<dbReference type="EMBL" id="BMFK01000002">
    <property type="protein sequence ID" value="GGE74659.1"/>
    <property type="molecule type" value="Genomic_DNA"/>
</dbReference>
<feature type="transmembrane region" description="Helical" evidence="13">
    <location>
        <begin position="387"/>
        <end position="408"/>
    </location>
</feature>
<accession>A0A917ESL2</accession>
<evidence type="ECO:0000256" key="13">
    <source>
        <dbReference type="SAM" id="Phobius"/>
    </source>
</evidence>
<name>A0A917ESL2_9BACI</name>
<evidence type="ECO:0000256" key="1">
    <source>
        <dbReference type="ARBA" id="ARBA00003408"/>
    </source>
</evidence>
<dbReference type="GO" id="GO:0006811">
    <property type="term" value="P:monoatomic ion transport"/>
    <property type="evidence" value="ECO:0007669"/>
    <property type="project" value="UniProtKB-KW"/>
</dbReference>
<dbReference type="Pfam" id="PF01554">
    <property type="entry name" value="MatE"/>
    <property type="match status" value="2"/>
</dbReference>
<keyword evidence="10" id="KW-0406">Ion transport</keyword>
<dbReference type="PANTHER" id="PTHR43298:SF2">
    <property type="entry name" value="FMN_FAD EXPORTER YEEO-RELATED"/>
    <property type="match status" value="1"/>
</dbReference>
<dbReference type="NCBIfam" id="TIGR00797">
    <property type="entry name" value="matE"/>
    <property type="match status" value="1"/>
</dbReference>
<evidence type="ECO:0000256" key="10">
    <source>
        <dbReference type="ARBA" id="ARBA00023065"/>
    </source>
</evidence>
<feature type="transmembrane region" description="Helical" evidence="13">
    <location>
        <begin position="14"/>
        <end position="34"/>
    </location>
</feature>
<keyword evidence="7" id="KW-1003">Cell membrane</keyword>
<evidence type="ECO:0000256" key="3">
    <source>
        <dbReference type="ARBA" id="ARBA00010199"/>
    </source>
</evidence>
<keyword evidence="5" id="KW-0813">Transport</keyword>
<reference evidence="14" key="2">
    <citation type="submission" date="2020-09" db="EMBL/GenBank/DDBJ databases">
        <authorList>
            <person name="Sun Q."/>
            <person name="Zhou Y."/>
        </authorList>
    </citation>
    <scope>NUCLEOTIDE SEQUENCE</scope>
    <source>
        <strain evidence="14">CGMCC 1.12698</strain>
    </source>
</reference>
<feature type="transmembrane region" description="Helical" evidence="13">
    <location>
        <begin position="162"/>
        <end position="182"/>
    </location>
</feature>
<evidence type="ECO:0000256" key="5">
    <source>
        <dbReference type="ARBA" id="ARBA00022448"/>
    </source>
</evidence>
<evidence type="ECO:0000256" key="8">
    <source>
        <dbReference type="ARBA" id="ARBA00022692"/>
    </source>
</evidence>
<comment type="function">
    <text evidence="1">Multidrug efflux pump.</text>
</comment>
<evidence type="ECO:0000256" key="9">
    <source>
        <dbReference type="ARBA" id="ARBA00022989"/>
    </source>
</evidence>